<name>A0A4Y2E9E0_ARAVE</name>
<sequence>MQISNANRLQLTSNKSNSTLGFCNTNSQQVSNIDSKSTFNRAQLIGFPARTADETRKSFFKGTFNILHISTPNRDIKKIIAFSGIFDLSPNSPKWSPRSGVRDRGRNTF</sequence>
<protein>
    <submittedName>
        <fullName evidence="1">Uncharacterized protein</fullName>
    </submittedName>
</protein>
<dbReference type="Proteomes" id="UP000499080">
    <property type="component" value="Unassembled WGS sequence"/>
</dbReference>
<gene>
    <name evidence="1" type="ORF">AVEN_23451_1</name>
</gene>
<evidence type="ECO:0000313" key="2">
    <source>
        <dbReference type="Proteomes" id="UP000499080"/>
    </source>
</evidence>
<proteinExistence type="predicted"/>
<dbReference type="EMBL" id="BGPR01000528">
    <property type="protein sequence ID" value="GBM24919.1"/>
    <property type="molecule type" value="Genomic_DNA"/>
</dbReference>
<organism evidence="1 2">
    <name type="scientific">Araneus ventricosus</name>
    <name type="common">Orbweaver spider</name>
    <name type="synonym">Epeira ventricosa</name>
    <dbReference type="NCBI Taxonomy" id="182803"/>
    <lineage>
        <taxon>Eukaryota</taxon>
        <taxon>Metazoa</taxon>
        <taxon>Ecdysozoa</taxon>
        <taxon>Arthropoda</taxon>
        <taxon>Chelicerata</taxon>
        <taxon>Arachnida</taxon>
        <taxon>Araneae</taxon>
        <taxon>Araneomorphae</taxon>
        <taxon>Entelegynae</taxon>
        <taxon>Araneoidea</taxon>
        <taxon>Araneidae</taxon>
        <taxon>Araneus</taxon>
    </lineage>
</organism>
<comment type="caution">
    <text evidence="1">The sequence shown here is derived from an EMBL/GenBank/DDBJ whole genome shotgun (WGS) entry which is preliminary data.</text>
</comment>
<keyword evidence="2" id="KW-1185">Reference proteome</keyword>
<reference evidence="1 2" key="1">
    <citation type="journal article" date="2019" name="Sci. Rep.">
        <title>Orb-weaving spider Araneus ventricosus genome elucidates the spidroin gene catalogue.</title>
        <authorList>
            <person name="Kono N."/>
            <person name="Nakamura H."/>
            <person name="Ohtoshi R."/>
            <person name="Moran D.A.P."/>
            <person name="Shinohara A."/>
            <person name="Yoshida Y."/>
            <person name="Fujiwara M."/>
            <person name="Mori M."/>
            <person name="Tomita M."/>
            <person name="Arakawa K."/>
        </authorList>
    </citation>
    <scope>NUCLEOTIDE SEQUENCE [LARGE SCALE GENOMIC DNA]</scope>
</reference>
<accession>A0A4Y2E9E0</accession>
<dbReference type="AlphaFoldDB" id="A0A4Y2E9E0"/>
<evidence type="ECO:0000313" key="1">
    <source>
        <dbReference type="EMBL" id="GBM24919.1"/>
    </source>
</evidence>